<keyword evidence="2" id="KW-1003">Cell membrane</keyword>
<keyword evidence="3 6" id="KW-0812">Transmembrane</keyword>
<dbReference type="NCBIfam" id="TIGR03954">
    <property type="entry name" value="integ_memb_HG"/>
    <property type="match status" value="1"/>
</dbReference>
<comment type="subcellular location">
    <subcellularLocation>
        <location evidence="1">Cell membrane</location>
        <topology evidence="1">Multi-pass membrane protein</topology>
    </subcellularLocation>
</comment>
<evidence type="ECO:0000256" key="3">
    <source>
        <dbReference type="ARBA" id="ARBA00022692"/>
    </source>
</evidence>
<feature type="domain" description="DUF3817" evidence="7">
    <location>
        <begin position="17"/>
        <end position="114"/>
    </location>
</feature>
<evidence type="ECO:0000256" key="5">
    <source>
        <dbReference type="ARBA" id="ARBA00023136"/>
    </source>
</evidence>
<dbReference type="EMBL" id="NRGR01000008">
    <property type="protein sequence ID" value="PCC40148.1"/>
    <property type="molecule type" value="Genomic_DNA"/>
</dbReference>
<accession>A0A2A3YLH9</accession>
<evidence type="ECO:0000256" key="2">
    <source>
        <dbReference type="ARBA" id="ARBA00022475"/>
    </source>
</evidence>
<reference evidence="8 9" key="1">
    <citation type="journal article" date="2017" name="Elife">
        <title>Extensive horizontal gene transfer in cheese-associated bacteria.</title>
        <authorList>
            <person name="Bonham K.S."/>
            <person name="Wolfe B.E."/>
            <person name="Dutton R.J."/>
        </authorList>
    </citation>
    <scope>NUCLEOTIDE SEQUENCE [LARGE SCALE GENOMIC DNA]</scope>
    <source>
        <strain evidence="8 9">341_9</strain>
    </source>
</reference>
<evidence type="ECO:0000256" key="4">
    <source>
        <dbReference type="ARBA" id="ARBA00022989"/>
    </source>
</evidence>
<keyword evidence="4 6" id="KW-1133">Transmembrane helix</keyword>
<proteinExistence type="predicted"/>
<organism evidence="8 9">
    <name type="scientific">Brachybacterium alimentarium</name>
    <dbReference type="NCBI Taxonomy" id="47845"/>
    <lineage>
        <taxon>Bacteria</taxon>
        <taxon>Bacillati</taxon>
        <taxon>Actinomycetota</taxon>
        <taxon>Actinomycetes</taxon>
        <taxon>Micrococcales</taxon>
        <taxon>Dermabacteraceae</taxon>
        <taxon>Brachybacterium</taxon>
    </lineage>
</organism>
<dbReference type="PANTHER" id="PTHR40077:SF2">
    <property type="entry name" value="MEMBRANE PROTEIN"/>
    <property type="match status" value="1"/>
</dbReference>
<dbReference type="GO" id="GO:0005886">
    <property type="term" value="C:plasma membrane"/>
    <property type="evidence" value="ECO:0007669"/>
    <property type="project" value="UniProtKB-SubCell"/>
</dbReference>
<evidence type="ECO:0000313" key="8">
    <source>
        <dbReference type="EMBL" id="PCC40148.1"/>
    </source>
</evidence>
<feature type="transmembrane region" description="Helical" evidence="6">
    <location>
        <begin position="63"/>
        <end position="83"/>
    </location>
</feature>
<evidence type="ECO:0000313" key="9">
    <source>
        <dbReference type="Proteomes" id="UP000218598"/>
    </source>
</evidence>
<dbReference type="InterPro" id="IPR023845">
    <property type="entry name" value="DUF3817_TM"/>
</dbReference>
<dbReference type="PANTHER" id="PTHR40077">
    <property type="entry name" value="MEMBRANE PROTEIN-RELATED"/>
    <property type="match status" value="1"/>
</dbReference>
<feature type="transmembrane region" description="Helical" evidence="6">
    <location>
        <begin position="90"/>
        <end position="108"/>
    </location>
</feature>
<evidence type="ECO:0000259" key="7">
    <source>
        <dbReference type="Pfam" id="PF12823"/>
    </source>
</evidence>
<name>A0A2A3YLH9_9MICO</name>
<sequence length="141" mass="15922">MPPSRPLDEVAIRTSFARFRVASIVEGIALLVLVSIMIMRYVVFGGEAIFTSTSDTWAQISKTWSPIHGLIYMIYVILSFDLWAKMRWGLPRMVLLMFFGVIPVLSFFGERWTHQSVDADLKRRPTLQDKTPDSADGAPGV</sequence>
<keyword evidence="9" id="KW-1185">Reference proteome</keyword>
<protein>
    <recommendedName>
        <fullName evidence="7">DUF3817 domain-containing protein</fullName>
    </recommendedName>
</protein>
<dbReference type="Proteomes" id="UP000218598">
    <property type="component" value="Unassembled WGS sequence"/>
</dbReference>
<evidence type="ECO:0000256" key="1">
    <source>
        <dbReference type="ARBA" id="ARBA00004651"/>
    </source>
</evidence>
<comment type="caution">
    <text evidence="8">The sequence shown here is derived from an EMBL/GenBank/DDBJ whole genome shotgun (WGS) entry which is preliminary data.</text>
</comment>
<dbReference type="Pfam" id="PF12823">
    <property type="entry name" value="DUF3817"/>
    <property type="match status" value="1"/>
</dbReference>
<gene>
    <name evidence="8" type="ORF">CIK66_05825</name>
</gene>
<dbReference type="RefSeq" id="WP_096196747.1">
    <property type="nucleotide sequence ID" value="NZ_JBQQGT010000001.1"/>
</dbReference>
<dbReference type="OrthoDB" id="9342687at2"/>
<evidence type="ECO:0000256" key="6">
    <source>
        <dbReference type="SAM" id="Phobius"/>
    </source>
</evidence>
<feature type="transmembrane region" description="Helical" evidence="6">
    <location>
        <begin position="21"/>
        <end position="43"/>
    </location>
</feature>
<keyword evidence="5 6" id="KW-0472">Membrane</keyword>
<dbReference type="AlphaFoldDB" id="A0A2A3YLH9"/>